<keyword evidence="1" id="KW-0238">DNA-binding</keyword>
<name>I4A3H9_DESDJ</name>
<evidence type="ECO:0000313" key="3">
    <source>
        <dbReference type="EMBL" id="AFL98513.1"/>
    </source>
</evidence>
<dbReference type="PROSITE" id="PS50937">
    <property type="entry name" value="HTH_MERR_2"/>
    <property type="match status" value="1"/>
</dbReference>
<sequence>MMTIHELANYSGISVRTLHYYDKIDLLKPCCIEQNGYRKYNDDSLRRLQQIMFYKEMDLPLKKIKDIMNQSSFDQKTAIKDQKDFLVAKRNRLNKLIEQMEQILEGDNTMDFKVFEHNELEEVFRSRIMQLDEYYQQSLISQYGSIEACIESMMKNEAKIKESAVKHYGSIDKYIESLKKEPLPEKGMGKLQLKLDGIVKQITAHKGRDVSNPEIQKLVDEWKETFKEISEKDDISEAFRRIYHAYMNSREVIEMMDEIYGNGSIVFVGKAMEYNDKASHRL</sequence>
<dbReference type="InterPro" id="IPR009061">
    <property type="entry name" value="DNA-bd_dom_put_sf"/>
</dbReference>
<keyword evidence="4" id="KW-1185">Reference proteome</keyword>
<dbReference type="GO" id="GO:0003700">
    <property type="term" value="F:DNA-binding transcription factor activity"/>
    <property type="evidence" value="ECO:0007669"/>
    <property type="project" value="InterPro"/>
</dbReference>
<dbReference type="AlphaFoldDB" id="I4A3H9"/>
<dbReference type="InterPro" id="IPR000551">
    <property type="entry name" value="MerR-type_HTH_dom"/>
</dbReference>
<dbReference type="CDD" id="cd01106">
    <property type="entry name" value="HTH_TipAL-Mta"/>
    <property type="match status" value="1"/>
</dbReference>
<dbReference type="HOGENOM" id="CLU_060077_0_0_9"/>
<dbReference type="RefSeq" id="WP_014792014.1">
    <property type="nucleotide sequence ID" value="NC_018017.1"/>
</dbReference>
<dbReference type="PANTHER" id="PTHR30204:SF90">
    <property type="entry name" value="HTH-TYPE TRANSCRIPTIONAL ACTIVATOR MTA"/>
    <property type="match status" value="1"/>
</dbReference>
<reference evidence="4" key="1">
    <citation type="submission" date="2012-06" db="EMBL/GenBank/DDBJ databases">
        <title>Complete sequence of Desulfitobacterium dehalogenans ATCC 51507.</title>
        <authorList>
            <person name="Lucas S."/>
            <person name="Han J."/>
            <person name="Lapidus A."/>
            <person name="Cheng J.-F."/>
            <person name="Goodwin L."/>
            <person name="Pitluck S."/>
            <person name="Peters L."/>
            <person name="Ovchinnikova G."/>
            <person name="Teshima H."/>
            <person name="Detter J.C."/>
            <person name="Han C."/>
            <person name="Tapia R."/>
            <person name="Land M."/>
            <person name="Hauser L."/>
            <person name="Kyrpides N."/>
            <person name="Ivanova N."/>
            <person name="Pagani I."/>
            <person name="Kruse T."/>
            <person name="de Vos W.M."/>
            <person name="Smidt H."/>
            <person name="Woyke T."/>
        </authorList>
    </citation>
    <scope>NUCLEOTIDE SEQUENCE [LARGE SCALE GENOMIC DNA]</scope>
    <source>
        <strain evidence="4">ATCC 51507 / DSM 9161 / JW/IU-DC1</strain>
    </source>
</reference>
<dbReference type="OrthoDB" id="9814833at2"/>
<feature type="domain" description="HTH merR-type" evidence="2">
    <location>
        <begin position="1"/>
        <end position="70"/>
    </location>
</feature>
<dbReference type="eggNOG" id="COG0789">
    <property type="taxonomic scope" value="Bacteria"/>
</dbReference>
<dbReference type="PANTHER" id="PTHR30204">
    <property type="entry name" value="REDOX-CYCLING DRUG-SENSING TRANSCRIPTIONAL ACTIVATOR SOXR"/>
    <property type="match status" value="1"/>
</dbReference>
<gene>
    <name evidence="3" type="ordered locus">Desde_0016</name>
</gene>
<evidence type="ECO:0000256" key="1">
    <source>
        <dbReference type="ARBA" id="ARBA00023125"/>
    </source>
</evidence>
<dbReference type="SMART" id="SM00422">
    <property type="entry name" value="HTH_MERR"/>
    <property type="match status" value="1"/>
</dbReference>
<dbReference type="Gene3D" id="1.10.1660.10">
    <property type="match status" value="1"/>
</dbReference>
<dbReference type="PRINTS" id="PR00040">
    <property type="entry name" value="HTHMERR"/>
</dbReference>
<dbReference type="SUPFAM" id="SSF46955">
    <property type="entry name" value="Putative DNA-binding domain"/>
    <property type="match status" value="1"/>
</dbReference>
<dbReference type="STRING" id="756499.Desde_0016"/>
<accession>I4A3H9</accession>
<dbReference type="Proteomes" id="UP000006053">
    <property type="component" value="Chromosome"/>
</dbReference>
<dbReference type="InterPro" id="IPR047057">
    <property type="entry name" value="MerR_fam"/>
</dbReference>
<dbReference type="KEGG" id="ddh:Desde_0016"/>
<dbReference type="GO" id="GO:0003677">
    <property type="term" value="F:DNA binding"/>
    <property type="evidence" value="ECO:0007669"/>
    <property type="project" value="UniProtKB-KW"/>
</dbReference>
<evidence type="ECO:0000313" key="4">
    <source>
        <dbReference type="Proteomes" id="UP000006053"/>
    </source>
</evidence>
<organism evidence="3 4">
    <name type="scientific">Desulfitobacterium dehalogenans (strain ATCC 51507 / DSM 9161 / JW/IU-DC1)</name>
    <dbReference type="NCBI Taxonomy" id="756499"/>
    <lineage>
        <taxon>Bacteria</taxon>
        <taxon>Bacillati</taxon>
        <taxon>Bacillota</taxon>
        <taxon>Clostridia</taxon>
        <taxon>Eubacteriales</taxon>
        <taxon>Desulfitobacteriaceae</taxon>
        <taxon>Desulfitobacterium</taxon>
    </lineage>
</organism>
<dbReference type="Pfam" id="PF07739">
    <property type="entry name" value="TipAS"/>
    <property type="match status" value="1"/>
</dbReference>
<dbReference type="Pfam" id="PF13411">
    <property type="entry name" value="MerR_1"/>
    <property type="match status" value="1"/>
</dbReference>
<dbReference type="InterPro" id="IPR012925">
    <property type="entry name" value="TipAS_dom"/>
</dbReference>
<dbReference type="EMBL" id="CP003348">
    <property type="protein sequence ID" value="AFL98513.1"/>
    <property type="molecule type" value="Genomic_DNA"/>
</dbReference>
<protein>
    <submittedName>
        <fullName evidence="3">Putative transcriptional regulator</fullName>
    </submittedName>
</protein>
<reference evidence="3 4" key="2">
    <citation type="journal article" date="2015" name="J. Bacteriol.">
        <title>Genomic, proteomic, and biochemical analysis of the organohalide respiratory pathway in Desulfitobacterium dehalogenans.</title>
        <authorList>
            <person name="Kruse T."/>
            <person name="van de Pas B.A."/>
            <person name="Atteia A."/>
            <person name="Krab K."/>
            <person name="Hagen W.R."/>
            <person name="Goodwin L."/>
            <person name="Chain P."/>
            <person name="Boeren S."/>
            <person name="Maphosa F."/>
            <person name="Schraa G."/>
            <person name="de Vos W.M."/>
            <person name="van der Oost J."/>
            <person name="Smidt H."/>
            <person name="Stams A.J."/>
        </authorList>
    </citation>
    <scope>NUCLEOTIDE SEQUENCE [LARGE SCALE GENOMIC DNA]</scope>
    <source>
        <strain evidence="4">ATCC 51507 / DSM 9161 / JW/IU-DC1</strain>
    </source>
</reference>
<proteinExistence type="predicted"/>
<evidence type="ECO:0000259" key="2">
    <source>
        <dbReference type="PROSITE" id="PS50937"/>
    </source>
</evidence>